<dbReference type="InterPro" id="IPR051309">
    <property type="entry name" value="ABCF_ATPase"/>
</dbReference>
<dbReference type="EMBL" id="BX842655">
    <property type="protein sequence ID" value="CAE78354.1"/>
    <property type="molecule type" value="Genomic_DNA"/>
</dbReference>
<name>Q6MHH8_BDEBA</name>
<evidence type="ECO:0000259" key="4">
    <source>
        <dbReference type="PROSITE" id="PS50893"/>
    </source>
</evidence>
<dbReference type="InterPro" id="IPR017871">
    <property type="entry name" value="ABC_transporter-like_CS"/>
</dbReference>
<dbReference type="InterPro" id="IPR003593">
    <property type="entry name" value="AAA+_ATPase"/>
</dbReference>
<organism evidence="5 6">
    <name type="scientific">Bdellovibrio bacteriovorus (strain ATCC 15356 / DSM 50701 / NCIMB 9529 / HD100)</name>
    <dbReference type="NCBI Taxonomy" id="264462"/>
    <lineage>
        <taxon>Bacteria</taxon>
        <taxon>Pseudomonadati</taxon>
        <taxon>Bdellovibrionota</taxon>
        <taxon>Bdellovibrionia</taxon>
        <taxon>Bdellovibrionales</taxon>
        <taxon>Pseudobdellovibrionaceae</taxon>
        <taxon>Bdellovibrio</taxon>
    </lineage>
</organism>
<proteinExistence type="predicted"/>
<evidence type="ECO:0000256" key="1">
    <source>
        <dbReference type="ARBA" id="ARBA00022741"/>
    </source>
</evidence>
<dbReference type="SUPFAM" id="SSF90257">
    <property type="entry name" value="Myosin rod fragments"/>
    <property type="match status" value="1"/>
</dbReference>
<accession>Q6MHH8</accession>
<keyword evidence="1" id="KW-0547">Nucleotide-binding</keyword>
<dbReference type="AlphaFoldDB" id="Q6MHH8"/>
<dbReference type="Pfam" id="PF00005">
    <property type="entry name" value="ABC_tran"/>
    <property type="match status" value="2"/>
</dbReference>
<dbReference type="InterPro" id="IPR032781">
    <property type="entry name" value="ABC_tran_Xtn"/>
</dbReference>
<dbReference type="InterPro" id="IPR027417">
    <property type="entry name" value="P-loop_NTPase"/>
</dbReference>
<dbReference type="GO" id="GO:0005524">
    <property type="term" value="F:ATP binding"/>
    <property type="evidence" value="ECO:0007669"/>
    <property type="project" value="UniProtKB-KW"/>
</dbReference>
<dbReference type="Proteomes" id="UP000008080">
    <property type="component" value="Chromosome"/>
</dbReference>
<dbReference type="KEGG" id="bba:Bd3566"/>
<keyword evidence="6" id="KW-1185">Reference proteome</keyword>
<dbReference type="Gene3D" id="3.40.50.300">
    <property type="entry name" value="P-loop containing nucleotide triphosphate hydrolases"/>
    <property type="match status" value="3"/>
</dbReference>
<evidence type="ECO:0000256" key="3">
    <source>
        <dbReference type="SAM" id="Coils"/>
    </source>
</evidence>
<dbReference type="PROSITE" id="PS50893">
    <property type="entry name" value="ABC_TRANSPORTER_2"/>
    <property type="match status" value="2"/>
</dbReference>
<keyword evidence="3" id="KW-0175">Coiled coil</keyword>
<reference evidence="5 6" key="1">
    <citation type="journal article" date="2004" name="Science">
        <title>A predator unmasked: life cycle of Bdellovibrio bacteriovorus from a genomic perspective.</title>
        <authorList>
            <person name="Rendulic S."/>
            <person name="Jagtap P."/>
            <person name="Rosinus A."/>
            <person name="Eppinger M."/>
            <person name="Baar C."/>
            <person name="Lanz C."/>
            <person name="Keller H."/>
            <person name="Lambert C."/>
            <person name="Evans K.J."/>
            <person name="Goesmann A."/>
            <person name="Meyer F."/>
            <person name="Sockett R.E."/>
            <person name="Schuster S.C."/>
        </authorList>
    </citation>
    <scope>NUCLEOTIDE SEQUENCE [LARGE SCALE GENOMIC DNA]</scope>
    <source>
        <strain evidence="6">ATCC 15356 / DSM 50701 / NCIMB 9529 / HD100</strain>
    </source>
</reference>
<dbReference type="PANTHER" id="PTHR42855:SF2">
    <property type="entry name" value="DRUG RESISTANCE ABC TRANSPORTER,ATP-BINDING PROTEIN"/>
    <property type="match status" value="1"/>
</dbReference>
<protein>
    <submittedName>
        <fullName evidence="5">ABC transporter, ATP-binding protein</fullName>
    </submittedName>
</protein>
<dbReference type="STRING" id="264462.Bd3566"/>
<dbReference type="CDD" id="cd03221">
    <property type="entry name" value="ABCF_EF-3"/>
    <property type="match status" value="2"/>
</dbReference>
<feature type="domain" description="ABC transporter" evidence="4">
    <location>
        <begin position="296"/>
        <end position="511"/>
    </location>
</feature>
<gene>
    <name evidence="5" type="ordered locus">Bd3566</name>
</gene>
<evidence type="ECO:0000313" key="6">
    <source>
        <dbReference type="Proteomes" id="UP000008080"/>
    </source>
</evidence>
<dbReference type="PANTHER" id="PTHR42855">
    <property type="entry name" value="ABC TRANSPORTER ATP-BINDING SUBUNIT"/>
    <property type="match status" value="1"/>
</dbReference>
<dbReference type="InterPro" id="IPR003439">
    <property type="entry name" value="ABC_transporter-like_ATP-bd"/>
</dbReference>
<feature type="coiled-coil region" evidence="3">
    <location>
        <begin position="532"/>
        <end position="616"/>
    </location>
</feature>
<evidence type="ECO:0000256" key="2">
    <source>
        <dbReference type="ARBA" id="ARBA00022840"/>
    </source>
</evidence>
<dbReference type="GO" id="GO:0016887">
    <property type="term" value="F:ATP hydrolysis activity"/>
    <property type="evidence" value="ECO:0007669"/>
    <property type="project" value="InterPro"/>
</dbReference>
<evidence type="ECO:0000313" key="5">
    <source>
        <dbReference type="EMBL" id="CAE78354.1"/>
    </source>
</evidence>
<keyword evidence="2 5" id="KW-0067">ATP-binding</keyword>
<feature type="domain" description="ABC transporter" evidence="4">
    <location>
        <begin position="18"/>
        <end position="229"/>
    </location>
</feature>
<dbReference type="SUPFAM" id="SSF52540">
    <property type="entry name" value="P-loop containing nucleoside triphosphate hydrolases"/>
    <property type="match status" value="2"/>
</dbReference>
<dbReference type="SMART" id="SM00382">
    <property type="entry name" value="AAA"/>
    <property type="match status" value="2"/>
</dbReference>
<sequence length="622" mass="69490">MTPRRNSFSLGRMAITLLQLQSGHKAFGAKVLFDDATFAINEGEHVGVIGPNGAGKSTLFKILVDQEHLDEGIVTKSQQLRLGYLEQESDWDVDQKVEEYLEKNCIKPLWELKQFGLKLGLTEGHFQSHLKQLSGGYRMRVKLLYLIGQEPNLLLLDEPTNFLDLETLLVLESFLQEYKGAFLLISHDREFLRRVTDHILEVESGDIVKFPGSLDDYFEQKQMLAEILQKQVLSQQAKKKSIMDFVTRFGAKATKARQAQSRLKALEKMEVIEVKAAPTHSHIYIPPASPTGKMILEVENVECGYGDKVILKDVTLRLERGNHLGIVGLNGAGKSTLLKSLGEQIPLVRGSIKWGHQVSLSYFAQHTPESLNPEHTVLEAMASAAHKEVTQQDVLNIAGSLLFSGENVHKKVKVLSGGEKSRVALGQILLQKSPLLLLDEPTNHLDFDTVEALTTALEKYEGTIITVSHDRGFIGRVANKILEVNHGKLTLYPGTYDEYVWSLQKGFLAERDLNEGAATQKVSSEKATEAPKFNYKEERKKLETQIKKAQKLIEDCDKKIADLTKKRDALNENLMTAAGDKAAGLAKELHELSGAIEDLESSMLQAMEDQQKFEDELKQLVG</sequence>
<dbReference type="PROSITE" id="PS00211">
    <property type="entry name" value="ABC_TRANSPORTER_1"/>
    <property type="match status" value="1"/>
</dbReference>
<dbReference type="HOGENOM" id="CLU_000604_36_0_7"/>
<dbReference type="Pfam" id="PF12848">
    <property type="entry name" value="ABC_tran_Xtn"/>
    <property type="match status" value="1"/>
</dbReference>
<dbReference type="eggNOG" id="COG0488">
    <property type="taxonomic scope" value="Bacteria"/>
</dbReference>